<reference evidence="2 3" key="1">
    <citation type="journal article" date="2016" name="Nat. Commun.">
        <title>Thousands of microbial genomes shed light on interconnected biogeochemical processes in an aquifer system.</title>
        <authorList>
            <person name="Anantharaman K."/>
            <person name="Brown C.T."/>
            <person name="Hug L.A."/>
            <person name="Sharon I."/>
            <person name="Castelle C.J."/>
            <person name="Probst A.J."/>
            <person name="Thomas B.C."/>
            <person name="Singh A."/>
            <person name="Wilkins M.J."/>
            <person name="Karaoz U."/>
            <person name="Brodie E.L."/>
            <person name="Williams K.H."/>
            <person name="Hubbard S.S."/>
            <person name="Banfield J.F."/>
        </authorList>
    </citation>
    <scope>NUCLEOTIDE SEQUENCE [LARGE SCALE GENOMIC DNA]</scope>
</reference>
<dbReference type="SUPFAM" id="SSF51269">
    <property type="entry name" value="AFP III-like domain"/>
    <property type="match status" value="1"/>
</dbReference>
<dbReference type="InterPro" id="IPR036732">
    <property type="entry name" value="AFP_Neu5c_C_sf"/>
</dbReference>
<dbReference type="Pfam" id="PF08666">
    <property type="entry name" value="SAF"/>
    <property type="match status" value="1"/>
</dbReference>
<organism evidence="2 3">
    <name type="scientific">Candidatus Curtissbacteria bacterium RIFCSPHIGHO2_01_FULL_41_13</name>
    <dbReference type="NCBI Taxonomy" id="1797745"/>
    <lineage>
        <taxon>Bacteria</taxon>
        <taxon>Candidatus Curtissiibacteriota</taxon>
    </lineage>
</organism>
<dbReference type="PANTHER" id="PTHR42966">
    <property type="entry name" value="N-ACETYLNEURAMINATE SYNTHASE"/>
    <property type="match status" value="1"/>
</dbReference>
<dbReference type="AlphaFoldDB" id="A0A1F5G061"/>
<evidence type="ECO:0000313" key="2">
    <source>
        <dbReference type="EMBL" id="OGD85204.1"/>
    </source>
</evidence>
<protein>
    <submittedName>
        <fullName evidence="2">N-acetylneuraminate synthase</fullName>
    </submittedName>
</protein>
<dbReference type="InterPro" id="IPR013785">
    <property type="entry name" value="Aldolase_TIM"/>
</dbReference>
<dbReference type="PANTHER" id="PTHR42966:SF1">
    <property type="entry name" value="SIALIC ACID SYNTHASE"/>
    <property type="match status" value="1"/>
</dbReference>
<feature type="domain" description="SAF" evidence="1">
    <location>
        <begin position="292"/>
        <end position="347"/>
    </location>
</feature>
<dbReference type="Pfam" id="PF03102">
    <property type="entry name" value="NeuB"/>
    <property type="match status" value="1"/>
</dbReference>
<dbReference type="InterPro" id="IPR057736">
    <property type="entry name" value="SAF_PseI/NeuA/NeuB"/>
</dbReference>
<gene>
    <name evidence="2" type="ORF">A2696_02910</name>
</gene>
<dbReference type="GO" id="GO:0016051">
    <property type="term" value="P:carbohydrate biosynthetic process"/>
    <property type="evidence" value="ECO:0007669"/>
    <property type="project" value="InterPro"/>
</dbReference>
<dbReference type="Gene3D" id="3.90.1210.10">
    <property type="entry name" value="Antifreeze-like/N-acetylneuraminic acid synthase C-terminal domain"/>
    <property type="match status" value="1"/>
</dbReference>
<accession>A0A1F5G061</accession>
<dbReference type="Proteomes" id="UP000177069">
    <property type="component" value="Unassembled WGS sequence"/>
</dbReference>
<name>A0A1F5G061_9BACT</name>
<dbReference type="InterPro" id="IPR013132">
    <property type="entry name" value="PseI/NeuA/B-like_N"/>
</dbReference>
<dbReference type="SUPFAM" id="SSF51569">
    <property type="entry name" value="Aldolase"/>
    <property type="match status" value="1"/>
</dbReference>
<dbReference type="InterPro" id="IPR051690">
    <property type="entry name" value="PseI-like"/>
</dbReference>
<evidence type="ECO:0000259" key="1">
    <source>
        <dbReference type="SMART" id="SM00858"/>
    </source>
</evidence>
<dbReference type="EMBL" id="MFBA01000033">
    <property type="protein sequence ID" value="OGD85204.1"/>
    <property type="molecule type" value="Genomic_DNA"/>
</dbReference>
<dbReference type="GO" id="GO:0047444">
    <property type="term" value="F:N-acylneuraminate-9-phosphate synthase activity"/>
    <property type="evidence" value="ECO:0007669"/>
    <property type="project" value="TreeGrafter"/>
</dbReference>
<proteinExistence type="predicted"/>
<dbReference type="InterPro" id="IPR013974">
    <property type="entry name" value="SAF"/>
</dbReference>
<comment type="caution">
    <text evidence="2">The sequence shown here is derived from an EMBL/GenBank/DDBJ whole genome shotgun (WGS) entry which is preliminary data.</text>
</comment>
<dbReference type="SMART" id="SM00858">
    <property type="entry name" value="SAF"/>
    <property type="match status" value="1"/>
</dbReference>
<dbReference type="Gene3D" id="3.20.20.70">
    <property type="entry name" value="Aldolase class I"/>
    <property type="match status" value="1"/>
</dbReference>
<dbReference type="CDD" id="cd11615">
    <property type="entry name" value="SAF_NeuB_like"/>
    <property type="match status" value="1"/>
</dbReference>
<sequence>MTSKKIKIGDRIISDDSECFVIAEVGHNHQGDLETAKRLFETAKYCGVDAVKLQKRNNRSLYTKKYFDTAYNSENAFGKTYGLHRQALEFGKKQYKYLKRYAEKLGIIFFVTAWDFKSVDFLNDIGVNCFKTASSDIHNIPLLTYVAKFKKPMIVSTGTATLEDVKRAYRAIVAINSKLVLMQCTAAYPAPAHLLDLRVIETYKKEFPEAIIGFSSHFNGISVDPVAYTLGARVIEKHFTLDRAMKGSDHAFSLEPVGMRKLVRDLQRVKMALGDGVKKFYEEERAGLYKMGKCIVAARSLKAGQTIGRSDLTFKSPFEGLLPYEADKFYGKVLKTPLKKDQLLKLEYV</sequence>
<evidence type="ECO:0000313" key="3">
    <source>
        <dbReference type="Proteomes" id="UP000177069"/>
    </source>
</evidence>